<reference evidence="3" key="1">
    <citation type="submission" date="2015-09" db="EMBL/GenBank/DDBJ databases">
        <authorList>
            <consortium name="Pathogen Informatics"/>
        </authorList>
    </citation>
    <scope>NUCLEOTIDE SEQUENCE [LARGE SCALE GENOMIC DNA]</scope>
    <source>
        <strain evidence="3">Lake Konstanz</strain>
    </source>
</reference>
<name>A0A0S4KH29_BODSA</name>
<evidence type="ECO:0000313" key="2">
    <source>
        <dbReference type="EMBL" id="CUI14272.1"/>
    </source>
</evidence>
<dbReference type="EMBL" id="CYKH01000891">
    <property type="protein sequence ID" value="CUI14272.1"/>
    <property type="molecule type" value="Genomic_DNA"/>
</dbReference>
<organism evidence="2 3">
    <name type="scientific">Bodo saltans</name>
    <name type="common">Flagellated protozoan</name>
    <dbReference type="NCBI Taxonomy" id="75058"/>
    <lineage>
        <taxon>Eukaryota</taxon>
        <taxon>Discoba</taxon>
        <taxon>Euglenozoa</taxon>
        <taxon>Kinetoplastea</taxon>
        <taxon>Metakinetoplastina</taxon>
        <taxon>Eubodonida</taxon>
        <taxon>Bodonidae</taxon>
        <taxon>Bodo</taxon>
    </lineage>
</organism>
<evidence type="ECO:0008006" key="4">
    <source>
        <dbReference type="Google" id="ProtNLM"/>
    </source>
</evidence>
<evidence type="ECO:0000313" key="3">
    <source>
        <dbReference type="Proteomes" id="UP000051952"/>
    </source>
</evidence>
<dbReference type="VEuPathDB" id="TriTrypDB:BSAL_81880"/>
<sequence>MCLLWKWFHCHLIVTDDDCVDNTTKVSAKFDGRWVEVKPLLTFHYFCVRCVNINDITTTNQNTVRIALLHSSPLHQTFM</sequence>
<keyword evidence="3" id="KW-1185">Reference proteome</keyword>
<feature type="chain" id="PRO_5012926857" description="Transmembrane protein" evidence="1">
    <location>
        <begin position="16"/>
        <end position="79"/>
    </location>
</feature>
<evidence type="ECO:0000256" key="1">
    <source>
        <dbReference type="SAM" id="SignalP"/>
    </source>
</evidence>
<proteinExistence type="predicted"/>
<feature type="signal peptide" evidence="1">
    <location>
        <begin position="1"/>
        <end position="15"/>
    </location>
</feature>
<dbReference type="Proteomes" id="UP000051952">
    <property type="component" value="Unassembled WGS sequence"/>
</dbReference>
<dbReference type="AlphaFoldDB" id="A0A0S4KH29"/>
<accession>A0A0S4KH29</accession>
<keyword evidence="1" id="KW-0732">Signal</keyword>
<protein>
    <recommendedName>
        <fullName evidence="4">Transmembrane protein</fullName>
    </recommendedName>
</protein>
<gene>
    <name evidence="2" type="ORF">BSAL_81880</name>
</gene>